<dbReference type="Gene3D" id="2.60.40.150">
    <property type="entry name" value="C2 domain"/>
    <property type="match status" value="1"/>
</dbReference>
<proteinExistence type="predicted"/>
<reference evidence="2 3" key="1">
    <citation type="submission" date="2020-05" db="EMBL/GenBank/DDBJ databases">
        <title>Vigna angularis (adzuki bean) Var. LongXiaoDou No. 4 denovo assembly.</title>
        <authorList>
            <person name="Xiang H."/>
        </authorList>
    </citation>
    <scope>NUCLEOTIDE SEQUENCE [LARGE SCALE GENOMIC DNA]</scope>
    <source>
        <tissue evidence="2">Leaf</tissue>
    </source>
</reference>
<dbReference type="InterPro" id="IPR000008">
    <property type="entry name" value="C2_dom"/>
</dbReference>
<dbReference type="PANTHER" id="PTHR32246:SF64">
    <property type="entry name" value="C2 DOMAIN PROTEIN"/>
    <property type="match status" value="1"/>
</dbReference>
<dbReference type="SMART" id="SM00239">
    <property type="entry name" value="C2"/>
    <property type="match status" value="1"/>
</dbReference>
<name>A0A8T0JQQ2_PHAAN</name>
<evidence type="ECO:0000313" key="2">
    <source>
        <dbReference type="EMBL" id="KAG2380394.1"/>
    </source>
</evidence>
<sequence length="264" mass="29330">MVDMPLHARSITFESNRFKALRPVGVARIALSDFLTPENSVHSGGSGTAEGMVVSKNSGDEFVEIEHSDEVVVDMEANQKKRTLEITLVSGENIRLDRNSVSEVCVVVRAESLNCCTTKMVNGNDGVHAWNEKLLLEVPSYARSVTFEVQCKKYKEVRPVGVARIALSDLVTVKNQSVLSENVPQSFCYGLRGWDGRRNGVIHFSVKMVDNLCLETEQEKDVKMVNCTGIDREVIGFRMNPNKSNRVVVGIPVNWFAKLLKVEG</sequence>
<dbReference type="AlphaFoldDB" id="A0A8T0JQQ2"/>
<dbReference type="Pfam" id="PF00168">
    <property type="entry name" value="C2"/>
    <property type="match status" value="1"/>
</dbReference>
<dbReference type="EMBL" id="JABFOF010000009">
    <property type="protein sequence ID" value="KAG2380394.1"/>
    <property type="molecule type" value="Genomic_DNA"/>
</dbReference>
<organism evidence="2 3">
    <name type="scientific">Phaseolus angularis</name>
    <name type="common">Azuki bean</name>
    <name type="synonym">Vigna angularis</name>
    <dbReference type="NCBI Taxonomy" id="3914"/>
    <lineage>
        <taxon>Eukaryota</taxon>
        <taxon>Viridiplantae</taxon>
        <taxon>Streptophyta</taxon>
        <taxon>Embryophyta</taxon>
        <taxon>Tracheophyta</taxon>
        <taxon>Spermatophyta</taxon>
        <taxon>Magnoliopsida</taxon>
        <taxon>eudicotyledons</taxon>
        <taxon>Gunneridae</taxon>
        <taxon>Pentapetalae</taxon>
        <taxon>rosids</taxon>
        <taxon>fabids</taxon>
        <taxon>Fabales</taxon>
        <taxon>Fabaceae</taxon>
        <taxon>Papilionoideae</taxon>
        <taxon>50 kb inversion clade</taxon>
        <taxon>NPAAA clade</taxon>
        <taxon>indigoferoid/millettioid clade</taxon>
        <taxon>Phaseoleae</taxon>
        <taxon>Vigna</taxon>
    </lineage>
</organism>
<protein>
    <recommendedName>
        <fullName evidence="1">C2 domain-containing protein</fullName>
    </recommendedName>
</protein>
<accession>A0A8T0JQQ2</accession>
<dbReference type="SUPFAM" id="SSF49562">
    <property type="entry name" value="C2 domain (Calcium/lipid-binding domain, CaLB)"/>
    <property type="match status" value="1"/>
</dbReference>
<gene>
    <name evidence="2" type="ORF">HKW66_Vig0171730</name>
</gene>
<evidence type="ECO:0000313" key="3">
    <source>
        <dbReference type="Proteomes" id="UP000743370"/>
    </source>
</evidence>
<comment type="caution">
    <text evidence="2">The sequence shown here is derived from an EMBL/GenBank/DDBJ whole genome shotgun (WGS) entry which is preliminary data.</text>
</comment>
<feature type="domain" description="C2" evidence="1">
    <location>
        <begin position="83"/>
        <end position="179"/>
    </location>
</feature>
<dbReference type="InterPro" id="IPR035892">
    <property type="entry name" value="C2_domain_sf"/>
</dbReference>
<dbReference type="PANTHER" id="PTHR32246">
    <property type="entry name" value="INGRESSION PROTEIN FIC1"/>
    <property type="match status" value="1"/>
</dbReference>
<dbReference type="Proteomes" id="UP000743370">
    <property type="component" value="Unassembled WGS sequence"/>
</dbReference>
<evidence type="ECO:0000259" key="1">
    <source>
        <dbReference type="SMART" id="SM00239"/>
    </source>
</evidence>